<keyword evidence="4" id="KW-1185">Reference proteome</keyword>
<dbReference type="InterPro" id="IPR007560">
    <property type="entry name" value="Restrct_endonuc_IV_Mrr"/>
</dbReference>
<dbReference type="EMBL" id="JAKFHA010000002">
    <property type="protein sequence ID" value="MCF2526613.1"/>
    <property type="molecule type" value="Genomic_DNA"/>
</dbReference>
<organism evidence="3 4">
    <name type="scientific">Yinghuangia soli</name>
    <dbReference type="NCBI Taxonomy" id="2908204"/>
    <lineage>
        <taxon>Bacteria</taxon>
        <taxon>Bacillati</taxon>
        <taxon>Actinomycetota</taxon>
        <taxon>Actinomycetes</taxon>
        <taxon>Kitasatosporales</taxon>
        <taxon>Streptomycetaceae</taxon>
        <taxon>Yinghuangia</taxon>
    </lineage>
</organism>
<reference evidence="3" key="1">
    <citation type="submission" date="2022-01" db="EMBL/GenBank/DDBJ databases">
        <title>Genome-Based Taxonomic Classification of the Phylum Actinobacteria.</title>
        <authorList>
            <person name="Gao Y."/>
        </authorList>
    </citation>
    <scope>NUCLEOTIDE SEQUENCE</scope>
    <source>
        <strain evidence="3">KLBMP 8922</strain>
    </source>
</reference>
<accession>A0AA41PVG3</accession>
<dbReference type="GO" id="GO:0004519">
    <property type="term" value="F:endonuclease activity"/>
    <property type="evidence" value="ECO:0007669"/>
    <property type="project" value="UniProtKB-KW"/>
</dbReference>
<dbReference type="EC" id="3.1.21.-" evidence="3"/>
<sequence>MSGTLRVGEIFRYAAGKDPVPPDVDGFRNFWHATDTPGQKRVLLESGINSIAEVQAATGPRRAAILIRSSPWKAGSEQTPWHDVFSLEVGHVRYFGDHKPGLAVPVGETKGNGALLRAFERHRAPTADVRRYAEPLLVFRAVRRGSSPKGHVEFCGVGLVERAERLIQWAGEDRDTFANYVYDFAMIDLADEDDSLDWRWIEARRTPGLSIDEALKLAPAAWREWVDKGHSALPRVRRRVARSRIVKSKDQKPPVGSEEAKDLLTIYQFFDNRKHDFEAVASAVAGRILGVGASYREGWLTRRSGDGGADFVGRIDVGRGTAGTSLVVLGQAKCVKPDTSISAEQIARIVARLQRGWIGVYVTTGYFSEAAQVEMVEDQYPISLINGRELATELRSMANEDHDGDLLACLEQLKDSQAAIVTERRPDEVLLL</sequence>
<dbReference type="GO" id="GO:0016787">
    <property type="term" value="F:hydrolase activity"/>
    <property type="evidence" value="ECO:0007669"/>
    <property type="project" value="UniProtKB-KW"/>
</dbReference>
<keyword evidence="3" id="KW-0378">Hydrolase</keyword>
<feature type="domain" description="Restriction endonuclease type IV Mrr" evidence="1">
    <location>
        <begin position="295"/>
        <end position="392"/>
    </location>
</feature>
<dbReference type="InterPro" id="IPR011856">
    <property type="entry name" value="tRNA_endonuc-like_dom_sf"/>
</dbReference>
<keyword evidence="3" id="KW-0255">Endonuclease</keyword>
<evidence type="ECO:0000259" key="2">
    <source>
        <dbReference type="Pfam" id="PF18062"/>
    </source>
</evidence>
<dbReference type="Gene3D" id="3.40.1350.10">
    <property type="match status" value="1"/>
</dbReference>
<evidence type="ECO:0000259" key="1">
    <source>
        <dbReference type="Pfam" id="PF04471"/>
    </source>
</evidence>
<dbReference type="Gene3D" id="2.30.280.20">
    <property type="match status" value="1"/>
</dbReference>
<comment type="caution">
    <text evidence="3">The sequence shown here is derived from an EMBL/GenBank/DDBJ whole genome shotgun (WGS) entry which is preliminary data.</text>
</comment>
<evidence type="ECO:0000313" key="4">
    <source>
        <dbReference type="Proteomes" id="UP001165378"/>
    </source>
</evidence>
<dbReference type="GO" id="GO:0009307">
    <property type="term" value="P:DNA restriction-modification system"/>
    <property type="evidence" value="ECO:0007669"/>
    <property type="project" value="InterPro"/>
</dbReference>
<dbReference type="Pfam" id="PF18062">
    <property type="entry name" value="RE_AspBHI_N"/>
    <property type="match status" value="1"/>
</dbReference>
<evidence type="ECO:0000313" key="3">
    <source>
        <dbReference type="EMBL" id="MCF2526613.1"/>
    </source>
</evidence>
<name>A0AA41PVG3_9ACTN</name>
<proteinExistence type="predicted"/>
<dbReference type="InterPro" id="IPR041409">
    <property type="entry name" value="RE_AspBHI_N"/>
</dbReference>
<protein>
    <submittedName>
        <fullName evidence="3">Restriction endonuclease</fullName>
        <ecNumber evidence="3">3.1.21.-</ecNumber>
    </submittedName>
</protein>
<keyword evidence="3" id="KW-0540">Nuclease</keyword>
<dbReference type="Pfam" id="PF04471">
    <property type="entry name" value="Mrr_cat"/>
    <property type="match status" value="1"/>
</dbReference>
<dbReference type="AlphaFoldDB" id="A0AA41PVG3"/>
<dbReference type="GO" id="GO:0003677">
    <property type="term" value="F:DNA binding"/>
    <property type="evidence" value="ECO:0007669"/>
    <property type="project" value="InterPro"/>
</dbReference>
<gene>
    <name evidence="3" type="ORF">LZ495_05165</name>
</gene>
<dbReference type="Proteomes" id="UP001165378">
    <property type="component" value="Unassembled WGS sequence"/>
</dbReference>
<feature type="domain" description="Restriction endonuclease AspBHI N-terminal" evidence="2">
    <location>
        <begin position="69"/>
        <end position="229"/>
    </location>
</feature>